<evidence type="ECO:0000256" key="1">
    <source>
        <dbReference type="ARBA" id="ARBA00009179"/>
    </source>
</evidence>
<accession>A0A3R9DSC9</accession>
<evidence type="ECO:0000256" key="3">
    <source>
        <dbReference type="ARBA" id="ARBA00022801"/>
    </source>
</evidence>
<dbReference type="CDD" id="cd07560">
    <property type="entry name" value="Peptidase_S41_CPP"/>
    <property type="match status" value="1"/>
</dbReference>
<reference evidence="12" key="1">
    <citation type="submission" date="2018-12" db="EMBL/GenBank/DDBJ databases">
        <title>Bacillus chawlae sp. nov., Bacillus glennii sp. nov., and Bacillus saganii sp. nov. Isolated from the Vehicle Assembly Building at Kennedy Space Center where the Viking Spacecraft were Assembled.</title>
        <authorList>
            <person name="Seuylemezian A."/>
            <person name="Vaishampayan P."/>
        </authorList>
    </citation>
    <scope>NUCLEOTIDE SEQUENCE [LARGE SCALE GENOMIC DNA]</scope>
    <source>
        <strain evidence="12">DSM 13966</strain>
    </source>
</reference>
<dbReference type="Pfam" id="PF22694">
    <property type="entry name" value="CtpB_N-like"/>
    <property type="match status" value="1"/>
</dbReference>
<evidence type="ECO:0000256" key="7">
    <source>
        <dbReference type="RuleBase" id="RU004404"/>
    </source>
</evidence>
<comment type="caution">
    <text evidence="11">The sequence shown here is derived from an EMBL/GenBank/DDBJ whole genome shotgun (WGS) entry which is preliminary data.</text>
</comment>
<evidence type="ECO:0000313" key="11">
    <source>
        <dbReference type="EMBL" id="RSD26247.1"/>
    </source>
</evidence>
<dbReference type="InterPro" id="IPR029045">
    <property type="entry name" value="ClpP/crotonase-like_dom_sf"/>
</dbReference>
<keyword evidence="9" id="KW-0812">Transmembrane</keyword>
<dbReference type="Gene3D" id="3.90.226.10">
    <property type="entry name" value="2-enoyl-CoA Hydratase, Chain A, domain 1"/>
    <property type="match status" value="1"/>
</dbReference>
<dbReference type="InterPro" id="IPR036034">
    <property type="entry name" value="PDZ_sf"/>
</dbReference>
<dbReference type="PANTHER" id="PTHR32060:SF30">
    <property type="entry name" value="CARBOXY-TERMINAL PROCESSING PROTEASE CTPA"/>
    <property type="match status" value="1"/>
</dbReference>
<dbReference type="Gene3D" id="2.30.42.10">
    <property type="match status" value="1"/>
</dbReference>
<keyword evidence="9" id="KW-0472">Membrane</keyword>
<dbReference type="OrthoDB" id="9812068at2"/>
<evidence type="ECO:0000256" key="9">
    <source>
        <dbReference type="SAM" id="Phobius"/>
    </source>
</evidence>
<dbReference type="PROSITE" id="PS50106">
    <property type="entry name" value="PDZ"/>
    <property type="match status" value="1"/>
</dbReference>
<evidence type="ECO:0000256" key="4">
    <source>
        <dbReference type="ARBA" id="ARBA00022825"/>
    </source>
</evidence>
<name>A0A3R9DSC9_9BACI</name>
<evidence type="ECO:0000259" key="10">
    <source>
        <dbReference type="PROSITE" id="PS50106"/>
    </source>
</evidence>
<dbReference type="InterPro" id="IPR036366">
    <property type="entry name" value="PGBDSf"/>
</dbReference>
<dbReference type="SUPFAM" id="SSF47090">
    <property type="entry name" value="PGBD-like"/>
    <property type="match status" value="1"/>
</dbReference>
<dbReference type="FunFam" id="2.30.42.10:FF:000063">
    <property type="entry name" value="Peptidase, S41 family"/>
    <property type="match status" value="1"/>
</dbReference>
<dbReference type="SMART" id="SM00245">
    <property type="entry name" value="TSPc"/>
    <property type="match status" value="1"/>
</dbReference>
<evidence type="ECO:0000256" key="8">
    <source>
        <dbReference type="SAM" id="MobiDB-lite"/>
    </source>
</evidence>
<comment type="catalytic activity">
    <reaction evidence="5">
        <text>The enzyme shows specific recognition of a C-terminal tripeptide, Xaa-Yaa-Zaa, in which Xaa is preferably Ala or Leu, Yaa is preferably Ala or Tyr, and Zaa is preferably Ala, but then cleaves at a variable distance from the C-terminus. A typical cleavage is -Ala-Ala-|-Arg-Ala-Ala-Lys-Glu-Asn-Tyr-Ala-Leu-Ala-Ala.</text>
        <dbReference type="EC" id="3.4.21.102"/>
    </reaction>
</comment>
<dbReference type="InterPro" id="IPR002477">
    <property type="entry name" value="Peptidoglycan-bd-like"/>
</dbReference>
<protein>
    <recommendedName>
        <fullName evidence="6">C-terminal processing peptidase</fullName>
        <ecNumber evidence="6">3.4.21.102</ecNumber>
    </recommendedName>
</protein>
<evidence type="ECO:0000256" key="5">
    <source>
        <dbReference type="ARBA" id="ARBA00051784"/>
    </source>
</evidence>
<dbReference type="Gene3D" id="1.10.101.10">
    <property type="entry name" value="PGBD-like superfamily/PGBD"/>
    <property type="match status" value="1"/>
</dbReference>
<organism evidence="11 12">
    <name type="scientific">Mesobacillus subterraneus</name>
    <dbReference type="NCBI Taxonomy" id="285983"/>
    <lineage>
        <taxon>Bacteria</taxon>
        <taxon>Bacillati</taxon>
        <taxon>Bacillota</taxon>
        <taxon>Bacilli</taxon>
        <taxon>Bacillales</taxon>
        <taxon>Bacillaceae</taxon>
        <taxon>Mesobacillus</taxon>
    </lineage>
</organism>
<dbReference type="SMART" id="SM00228">
    <property type="entry name" value="PDZ"/>
    <property type="match status" value="1"/>
</dbReference>
<dbReference type="InterPro" id="IPR036365">
    <property type="entry name" value="PGBD-like_sf"/>
</dbReference>
<keyword evidence="2 7" id="KW-0645">Protease</keyword>
<dbReference type="InterPro" id="IPR004447">
    <property type="entry name" value="Peptidase_S41A"/>
</dbReference>
<dbReference type="GO" id="GO:0030288">
    <property type="term" value="C:outer membrane-bounded periplasmic space"/>
    <property type="evidence" value="ECO:0007669"/>
    <property type="project" value="TreeGrafter"/>
</dbReference>
<keyword evidence="3 7" id="KW-0378">Hydrolase</keyword>
<gene>
    <name evidence="11" type="ORF">EJA10_15640</name>
</gene>
<dbReference type="CDD" id="cd06782">
    <property type="entry name" value="cpPDZ_CPP-like"/>
    <property type="match status" value="1"/>
</dbReference>
<dbReference type="Pfam" id="PF03572">
    <property type="entry name" value="Peptidase_S41"/>
    <property type="match status" value="1"/>
</dbReference>
<dbReference type="InterPro" id="IPR001478">
    <property type="entry name" value="PDZ"/>
</dbReference>
<dbReference type="GO" id="GO:0006508">
    <property type="term" value="P:proteolysis"/>
    <property type="evidence" value="ECO:0007669"/>
    <property type="project" value="UniProtKB-KW"/>
</dbReference>
<dbReference type="InterPro" id="IPR005151">
    <property type="entry name" value="Tail-specific_protease"/>
</dbReference>
<evidence type="ECO:0000256" key="6">
    <source>
        <dbReference type="ARBA" id="ARBA00066637"/>
    </source>
</evidence>
<dbReference type="FunFam" id="3.30.750.44:FF:000001">
    <property type="entry name" value="S41 family peptidase"/>
    <property type="match status" value="1"/>
</dbReference>
<dbReference type="InterPro" id="IPR055210">
    <property type="entry name" value="CtpA/B_N"/>
</dbReference>
<dbReference type="Gene3D" id="3.30.750.44">
    <property type="match status" value="1"/>
</dbReference>
<dbReference type="Pfam" id="PF01471">
    <property type="entry name" value="PG_binding_1"/>
    <property type="match status" value="1"/>
</dbReference>
<dbReference type="Proteomes" id="UP000279911">
    <property type="component" value="Unassembled WGS sequence"/>
</dbReference>
<dbReference type="Pfam" id="PF00595">
    <property type="entry name" value="PDZ"/>
    <property type="match status" value="1"/>
</dbReference>
<dbReference type="EMBL" id="RSFW01000017">
    <property type="protein sequence ID" value="RSD26247.1"/>
    <property type="molecule type" value="Genomic_DNA"/>
</dbReference>
<keyword evidence="9" id="KW-1133">Transmembrane helix</keyword>
<dbReference type="GO" id="GO:0004252">
    <property type="term" value="F:serine-type endopeptidase activity"/>
    <property type="evidence" value="ECO:0007669"/>
    <property type="project" value="UniProtKB-EC"/>
</dbReference>
<sequence length="507" mass="55987">MESGEKGLDQQKSNEENKEETIGQEKAAEAETKSSFLRIKKFHFAMLLFFLVFLTAGITTLALAFGEDKPAVQVIREREEFAKLYDAYDTLKNDYYQEIDQEKLINGAIDGMLKSLDDPYSDYMSKEDAKNFHESLSSSFEGIGAEIQEREGSIFVVTPLKGSPAEKAGLQPEDKIMSVDGKSLQGMSSTEAVSLIRGEKGTDVKLSILRQGAEKPVDVTITRDTIPIETVYGEMLEDGIAKVQITNFSQNTATELVDILNDLQKQGMKGLVLDLRQNPGGLLDQAIKISSLFVPEGEILFQVEDRAGNVEKYGSENKNNHELPLVVLIDKGSASASEILAGAVSESAGVPLVGEKSFGKGTVQRAEDFSDGSNMKFTTEKWLTPKGNWIHKKGIKPDHEVGMPEYASLPFIDPDAELTVSTASEQVRTAQKMLKALGFDPGREDGYFDEKTKDAVVEFQKSKELEETGLLKGSSTIELMNSLREQIKQDDPQIKKAIEVLKQEMNK</sequence>
<dbReference type="AlphaFoldDB" id="A0A3R9DSC9"/>
<feature type="domain" description="PDZ" evidence="10">
    <location>
        <begin position="133"/>
        <end position="197"/>
    </location>
</feature>
<comment type="similarity">
    <text evidence="1 7">Belongs to the peptidase S41A family.</text>
</comment>
<evidence type="ECO:0000256" key="2">
    <source>
        <dbReference type="ARBA" id="ARBA00022670"/>
    </source>
</evidence>
<dbReference type="STRING" id="285983.UB32_13050"/>
<dbReference type="EC" id="3.4.21.102" evidence="6"/>
<feature type="region of interest" description="Disordered" evidence="8">
    <location>
        <begin position="1"/>
        <end position="27"/>
    </location>
</feature>
<keyword evidence="4 7" id="KW-0720">Serine protease</keyword>
<dbReference type="SUPFAM" id="SSF50156">
    <property type="entry name" value="PDZ domain-like"/>
    <property type="match status" value="1"/>
</dbReference>
<dbReference type="SUPFAM" id="SSF52096">
    <property type="entry name" value="ClpP/crotonase"/>
    <property type="match status" value="1"/>
</dbReference>
<proteinExistence type="inferred from homology"/>
<feature type="transmembrane region" description="Helical" evidence="9">
    <location>
        <begin position="42"/>
        <end position="65"/>
    </location>
</feature>
<dbReference type="PANTHER" id="PTHR32060">
    <property type="entry name" value="TAIL-SPECIFIC PROTEASE"/>
    <property type="match status" value="1"/>
</dbReference>
<dbReference type="NCBIfam" id="TIGR00225">
    <property type="entry name" value="prc"/>
    <property type="match status" value="1"/>
</dbReference>
<evidence type="ECO:0000313" key="12">
    <source>
        <dbReference type="Proteomes" id="UP000279911"/>
    </source>
</evidence>
<dbReference type="GO" id="GO:0007165">
    <property type="term" value="P:signal transduction"/>
    <property type="evidence" value="ECO:0007669"/>
    <property type="project" value="TreeGrafter"/>
</dbReference>